<keyword evidence="3" id="KW-0732">Signal</keyword>
<evidence type="ECO:0000313" key="4">
    <source>
        <dbReference type="Proteomes" id="UP000492821"/>
    </source>
</evidence>
<evidence type="ECO:0000313" key="5">
    <source>
        <dbReference type="WBParaSite" id="Pan_g14578.t1"/>
    </source>
</evidence>
<keyword evidence="4" id="KW-1185">Reference proteome</keyword>
<sequence length="243" mass="27021">MVVIVLTLTYIFIHAIRGSEIAKEVEGGVQLIRPGSVVLILPETLSFTLRRVHPAQECVGDFVICYEAKAVMRANTPKPDHYVNYWPACPADTCALMIHPSNANALAFRSDNDYVYGFFNDHSKLACPRKVDDNRENFTIKELPDCPVIVKGAKLPKKDSTSDGTSNAKWIIIICVSIIFFIFVIFVVGICVLIRFKNNPASVKSDARAQRPSKSAISPMTTHKRSPMNTPIETSQRIVNESP</sequence>
<accession>A0A7E4V030</accession>
<keyword evidence="2" id="KW-0812">Transmembrane</keyword>
<keyword evidence="2" id="KW-0472">Membrane</keyword>
<dbReference type="Proteomes" id="UP000492821">
    <property type="component" value="Unassembled WGS sequence"/>
</dbReference>
<name>A0A7E4V030_PANRE</name>
<evidence type="ECO:0000256" key="2">
    <source>
        <dbReference type="SAM" id="Phobius"/>
    </source>
</evidence>
<feature type="transmembrane region" description="Helical" evidence="2">
    <location>
        <begin position="170"/>
        <end position="194"/>
    </location>
</feature>
<protein>
    <submittedName>
        <fullName evidence="5">Ephrin RBD domain-containing protein</fullName>
    </submittedName>
</protein>
<evidence type="ECO:0000256" key="1">
    <source>
        <dbReference type="SAM" id="MobiDB-lite"/>
    </source>
</evidence>
<feature type="chain" id="PRO_5028894199" evidence="3">
    <location>
        <begin position="19"/>
        <end position="243"/>
    </location>
</feature>
<feature type="region of interest" description="Disordered" evidence="1">
    <location>
        <begin position="204"/>
        <end position="243"/>
    </location>
</feature>
<organism evidence="4 5">
    <name type="scientific">Panagrellus redivivus</name>
    <name type="common">Microworm</name>
    <dbReference type="NCBI Taxonomy" id="6233"/>
    <lineage>
        <taxon>Eukaryota</taxon>
        <taxon>Metazoa</taxon>
        <taxon>Ecdysozoa</taxon>
        <taxon>Nematoda</taxon>
        <taxon>Chromadorea</taxon>
        <taxon>Rhabditida</taxon>
        <taxon>Tylenchina</taxon>
        <taxon>Panagrolaimomorpha</taxon>
        <taxon>Panagrolaimoidea</taxon>
        <taxon>Panagrolaimidae</taxon>
        <taxon>Panagrellus</taxon>
    </lineage>
</organism>
<dbReference type="AlphaFoldDB" id="A0A7E4V030"/>
<feature type="signal peptide" evidence="3">
    <location>
        <begin position="1"/>
        <end position="18"/>
    </location>
</feature>
<evidence type="ECO:0000256" key="3">
    <source>
        <dbReference type="SAM" id="SignalP"/>
    </source>
</evidence>
<keyword evidence="2" id="KW-1133">Transmembrane helix</keyword>
<feature type="compositionally biased region" description="Polar residues" evidence="1">
    <location>
        <begin position="212"/>
        <end position="243"/>
    </location>
</feature>
<reference evidence="4" key="1">
    <citation type="journal article" date="2013" name="Genetics">
        <title>The draft genome and transcriptome of Panagrellus redivivus are shaped by the harsh demands of a free-living lifestyle.</title>
        <authorList>
            <person name="Srinivasan J."/>
            <person name="Dillman A.R."/>
            <person name="Macchietto M.G."/>
            <person name="Heikkinen L."/>
            <person name="Lakso M."/>
            <person name="Fracchia K.M."/>
            <person name="Antoshechkin I."/>
            <person name="Mortazavi A."/>
            <person name="Wong G."/>
            <person name="Sternberg P.W."/>
        </authorList>
    </citation>
    <scope>NUCLEOTIDE SEQUENCE [LARGE SCALE GENOMIC DNA]</scope>
    <source>
        <strain evidence="4">MT8872</strain>
    </source>
</reference>
<reference evidence="5" key="2">
    <citation type="submission" date="2020-10" db="UniProtKB">
        <authorList>
            <consortium name="WormBaseParasite"/>
        </authorList>
    </citation>
    <scope>IDENTIFICATION</scope>
</reference>
<dbReference type="WBParaSite" id="Pan_g14578.t1">
    <property type="protein sequence ID" value="Pan_g14578.t1"/>
    <property type="gene ID" value="Pan_g14578"/>
</dbReference>
<proteinExistence type="predicted"/>